<protein>
    <submittedName>
        <fullName evidence="3">Domain-containing 2C</fullName>
    </submittedName>
</protein>
<accession>A0AA35P243</accession>
<feature type="compositionally biased region" description="Basic and acidic residues" evidence="1">
    <location>
        <begin position="282"/>
        <end position="305"/>
    </location>
</feature>
<proteinExistence type="predicted"/>
<feature type="region of interest" description="Disordered" evidence="1">
    <location>
        <begin position="393"/>
        <end position="545"/>
    </location>
</feature>
<feature type="compositionally biased region" description="Polar residues" evidence="1">
    <location>
        <begin position="401"/>
        <end position="413"/>
    </location>
</feature>
<dbReference type="PROSITE" id="PS50309">
    <property type="entry name" value="DC"/>
    <property type="match status" value="2"/>
</dbReference>
<dbReference type="PANTHER" id="PTHR23004">
    <property type="entry name" value="DOUBLECORTIN DOMAIN CONTAINING 2"/>
    <property type="match status" value="1"/>
</dbReference>
<dbReference type="InterPro" id="IPR003533">
    <property type="entry name" value="Doublecortin_dom"/>
</dbReference>
<dbReference type="Gene3D" id="3.10.20.230">
    <property type="entry name" value="Doublecortin domain"/>
    <property type="match status" value="2"/>
</dbReference>
<feature type="domain" description="Doublecortin" evidence="2">
    <location>
        <begin position="20"/>
        <end position="102"/>
    </location>
</feature>
<feature type="domain" description="Doublecortin" evidence="2">
    <location>
        <begin position="140"/>
        <end position="222"/>
    </location>
</feature>
<dbReference type="PANTHER" id="PTHR23004:SF9">
    <property type="entry name" value="DOUBLECORTIN DOMAIN-CONTAINING PROTEIN 2C"/>
    <property type="match status" value="1"/>
</dbReference>
<dbReference type="SMART" id="SM00537">
    <property type="entry name" value="DCX"/>
    <property type="match status" value="2"/>
</dbReference>
<dbReference type="InterPro" id="IPR036572">
    <property type="entry name" value="Doublecortin_dom_sf"/>
</dbReference>
<evidence type="ECO:0000256" key="1">
    <source>
        <dbReference type="SAM" id="MobiDB-lite"/>
    </source>
</evidence>
<dbReference type="Proteomes" id="UP001178461">
    <property type="component" value="Chromosome 3"/>
</dbReference>
<gene>
    <name evidence="3" type="ORF">PODLI_1B010236</name>
</gene>
<dbReference type="GO" id="GO:0035556">
    <property type="term" value="P:intracellular signal transduction"/>
    <property type="evidence" value="ECO:0007669"/>
    <property type="project" value="InterPro"/>
</dbReference>
<dbReference type="Pfam" id="PF03607">
    <property type="entry name" value="DCX"/>
    <property type="match status" value="2"/>
</dbReference>
<dbReference type="EMBL" id="OX395128">
    <property type="protein sequence ID" value="CAI5769523.1"/>
    <property type="molecule type" value="Genomic_DNA"/>
</dbReference>
<organism evidence="3 4">
    <name type="scientific">Podarcis lilfordi</name>
    <name type="common">Lilford's wall lizard</name>
    <dbReference type="NCBI Taxonomy" id="74358"/>
    <lineage>
        <taxon>Eukaryota</taxon>
        <taxon>Metazoa</taxon>
        <taxon>Chordata</taxon>
        <taxon>Craniata</taxon>
        <taxon>Vertebrata</taxon>
        <taxon>Euteleostomi</taxon>
        <taxon>Lepidosauria</taxon>
        <taxon>Squamata</taxon>
        <taxon>Bifurcata</taxon>
        <taxon>Unidentata</taxon>
        <taxon>Episquamata</taxon>
        <taxon>Laterata</taxon>
        <taxon>Lacertibaenia</taxon>
        <taxon>Lacertidae</taxon>
        <taxon>Podarcis</taxon>
    </lineage>
</organism>
<sequence>MVGATRPRAVYSLTDVTPARTIWVYRNGDPFYLGRKFVINHRYVPNFEAFMIQLNEGVATPFGVRNIYTPRQGHSVIDLTDIEQGGRYVVAGRERFRKLNYFSIGAKKPQRKKRDEVIRPVVHSNIKVPSKWQSNYNKPLNISVFTNGDMLIPPVKILLPKFTLKSWNGVLGLINEKVSSRSGGIHRLFTLNGQSVHGSDELEHNHFYVACGKEKFQPLPYWQHPRVPEDIRRYYSNTPGPLERPPPKKPPTERAKRGAGMQPAIPPSKRGAGDRSSVYYAEPKKASRDAEANKHLTSDDGRGVYKARTPPEEIKEAQQIQEDKNLQVEVPVDQAPAEVVHDEDIYANWSTEEEAEEYYQDVKPEKKERKGVFKKMFGFFFRSKKKGEETLLAGSAESVVGTDSHTSNVHGTTQPPPVAEVPQSPSTRMDSKENEGDTDSIGSPEMEGEDAPAQFVPKRREMQEEDEPSHLVPNEKTGHSDQPEDQADSVNMPEQQLMQNDATGDVKAISQDDQNEEANEDSRKLDTKKPSYDKKNEDFDAYDYN</sequence>
<dbReference type="GO" id="GO:0005815">
    <property type="term" value="C:microtubule organizing center"/>
    <property type="evidence" value="ECO:0007669"/>
    <property type="project" value="TreeGrafter"/>
</dbReference>
<reference evidence="3" key="1">
    <citation type="submission" date="2022-12" db="EMBL/GenBank/DDBJ databases">
        <authorList>
            <person name="Alioto T."/>
            <person name="Alioto T."/>
            <person name="Gomez Garrido J."/>
        </authorList>
    </citation>
    <scope>NUCLEOTIDE SEQUENCE</scope>
</reference>
<feature type="compositionally biased region" description="Basic and acidic residues" evidence="1">
    <location>
        <begin position="520"/>
        <end position="538"/>
    </location>
</feature>
<name>A0AA35P243_9SAUR</name>
<dbReference type="GO" id="GO:0005874">
    <property type="term" value="C:microtubule"/>
    <property type="evidence" value="ECO:0007669"/>
    <property type="project" value="TreeGrafter"/>
</dbReference>
<evidence type="ECO:0000313" key="4">
    <source>
        <dbReference type="Proteomes" id="UP001178461"/>
    </source>
</evidence>
<keyword evidence="4" id="KW-1185">Reference proteome</keyword>
<dbReference type="SUPFAM" id="SSF89837">
    <property type="entry name" value="Doublecortin (DC)"/>
    <property type="match status" value="2"/>
</dbReference>
<evidence type="ECO:0000313" key="3">
    <source>
        <dbReference type="EMBL" id="CAI5769523.1"/>
    </source>
</evidence>
<feature type="region of interest" description="Disordered" evidence="1">
    <location>
        <begin position="232"/>
        <end position="305"/>
    </location>
</feature>
<feature type="compositionally biased region" description="Polar residues" evidence="1">
    <location>
        <begin position="488"/>
        <end position="502"/>
    </location>
</feature>
<evidence type="ECO:0000259" key="2">
    <source>
        <dbReference type="PROSITE" id="PS50309"/>
    </source>
</evidence>
<dbReference type="AlphaFoldDB" id="A0AA35P243"/>